<evidence type="ECO:0000313" key="1">
    <source>
        <dbReference type="EMBL" id="MED6232254.1"/>
    </source>
</evidence>
<dbReference type="Proteomes" id="UP001345963">
    <property type="component" value="Unassembled WGS sequence"/>
</dbReference>
<organism evidence="1 2">
    <name type="scientific">Ataeniobius toweri</name>
    <dbReference type="NCBI Taxonomy" id="208326"/>
    <lineage>
        <taxon>Eukaryota</taxon>
        <taxon>Metazoa</taxon>
        <taxon>Chordata</taxon>
        <taxon>Craniata</taxon>
        <taxon>Vertebrata</taxon>
        <taxon>Euteleostomi</taxon>
        <taxon>Actinopterygii</taxon>
        <taxon>Neopterygii</taxon>
        <taxon>Teleostei</taxon>
        <taxon>Neoteleostei</taxon>
        <taxon>Acanthomorphata</taxon>
        <taxon>Ovalentaria</taxon>
        <taxon>Atherinomorphae</taxon>
        <taxon>Cyprinodontiformes</taxon>
        <taxon>Goodeidae</taxon>
        <taxon>Ataeniobius</taxon>
    </lineage>
</organism>
<dbReference type="EMBL" id="JAHUTI010000600">
    <property type="protein sequence ID" value="MED6232254.1"/>
    <property type="molecule type" value="Genomic_DNA"/>
</dbReference>
<name>A0ABU7A3H7_9TELE</name>
<protein>
    <submittedName>
        <fullName evidence="1">Uncharacterized protein</fullName>
    </submittedName>
</protein>
<evidence type="ECO:0000313" key="2">
    <source>
        <dbReference type="Proteomes" id="UP001345963"/>
    </source>
</evidence>
<comment type="caution">
    <text evidence="1">The sequence shown here is derived from an EMBL/GenBank/DDBJ whole genome shotgun (WGS) entry which is preliminary data.</text>
</comment>
<keyword evidence="2" id="KW-1185">Reference proteome</keyword>
<accession>A0ABU7A3H7</accession>
<gene>
    <name evidence="1" type="ORF">ATANTOWER_025734</name>
</gene>
<reference evidence="1 2" key="1">
    <citation type="submission" date="2021-07" db="EMBL/GenBank/DDBJ databases">
        <authorList>
            <person name="Palmer J.M."/>
        </authorList>
    </citation>
    <scope>NUCLEOTIDE SEQUENCE [LARGE SCALE GENOMIC DNA]</scope>
    <source>
        <strain evidence="1 2">AT_MEX2019</strain>
        <tissue evidence="1">Muscle</tissue>
    </source>
</reference>
<sequence length="117" mass="13356">MLQTTKKSYTITFFLSDVIECFSRMLVPLLIQSYPELREDISSSHLLNHTNMLHRLSYNPFNFETHSSRVDYFISNCTGAFINHIALSSFTPNQFAVCAVSAFMTIHLNQANTRGTV</sequence>
<proteinExistence type="predicted"/>